<organism evidence="2 3">
    <name type="scientific">Pseudocercospora fijiensis (strain CIRAD86)</name>
    <name type="common">Black leaf streak disease fungus</name>
    <name type="synonym">Mycosphaerella fijiensis</name>
    <dbReference type="NCBI Taxonomy" id="383855"/>
    <lineage>
        <taxon>Eukaryota</taxon>
        <taxon>Fungi</taxon>
        <taxon>Dikarya</taxon>
        <taxon>Ascomycota</taxon>
        <taxon>Pezizomycotina</taxon>
        <taxon>Dothideomycetes</taxon>
        <taxon>Dothideomycetidae</taxon>
        <taxon>Mycosphaerellales</taxon>
        <taxon>Mycosphaerellaceae</taxon>
        <taxon>Pseudocercospora</taxon>
    </lineage>
</organism>
<name>M3B7W8_PSEFD</name>
<dbReference type="EMBL" id="KB446556">
    <property type="protein sequence ID" value="EME85418.1"/>
    <property type="molecule type" value="Genomic_DNA"/>
</dbReference>
<protein>
    <recommendedName>
        <fullName evidence="4">Apple domain-containing protein</fullName>
    </recommendedName>
</protein>
<gene>
    <name evidence="2" type="ORF">MYCFIDRAFT_193726</name>
</gene>
<dbReference type="AlphaFoldDB" id="M3B7W8"/>
<feature type="signal peptide" evidence="1">
    <location>
        <begin position="1"/>
        <end position="20"/>
    </location>
</feature>
<reference evidence="2 3" key="1">
    <citation type="journal article" date="2012" name="PLoS Pathog.">
        <title>Diverse lifestyles and strategies of plant pathogenesis encoded in the genomes of eighteen Dothideomycetes fungi.</title>
        <authorList>
            <person name="Ohm R.A."/>
            <person name="Feau N."/>
            <person name="Henrissat B."/>
            <person name="Schoch C.L."/>
            <person name="Horwitz B.A."/>
            <person name="Barry K.W."/>
            <person name="Condon B.J."/>
            <person name="Copeland A.C."/>
            <person name="Dhillon B."/>
            <person name="Glaser F."/>
            <person name="Hesse C.N."/>
            <person name="Kosti I."/>
            <person name="LaButti K."/>
            <person name="Lindquist E.A."/>
            <person name="Lucas S."/>
            <person name="Salamov A.A."/>
            <person name="Bradshaw R.E."/>
            <person name="Ciuffetti L."/>
            <person name="Hamelin R.C."/>
            <person name="Kema G.H.J."/>
            <person name="Lawrence C."/>
            <person name="Scott J.A."/>
            <person name="Spatafora J.W."/>
            <person name="Turgeon B.G."/>
            <person name="de Wit P.J.G.M."/>
            <person name="Zhong S."/>
            <person name="Goodwin S.B."/>
            <person name="Grigoriev I.V."/>
        </authorList>
    </citation>
    <scope>NUCLEOTIDE SEQUENCE [LARGE SCALE GENOMIC DNA]</scope>
    <source>
        <strain evidence="2 3">CIRAD86</strain>
    </source>
</reference>
<feature type="chain" id="PRO_5004031242" description="Apple domain-containing protein" evidence="1">
    <location>
        <begin position="21"/>
        <end position="410"/>
    </location>
</feature>
<evidence type="ECO:0000256" key="1">
    <source>
        <dbReference type="SAM" id="SignalP"/>
    </source>
</evidence>
<dbReference type="VEuPathDB" id="FungiDB:MYCFIDRAFT_193726"/>
<evidence type="ECO:0000313" key="3">
    <source>
        <dbReference type="Proteomes" id="UP000016932"/>
    </source>
</evidence>
<evidence type="ECO:0008006" key="4">
    <source>
        <dbReference type="Google" id="ProtNLM"/>
    </source>
</evidence>
<dbReference type="HOGENOM" id="CLU_671076_0_0_1"/>
<dbReference type="GeneID" id="19335347"/>
<sequence>MGVSVYFLLSLAATASLADARDIGLLRVLGIRQAETTIGSIATNSISTAASTELLNSTTSVTASASTAAAATSTTSTLGGITTSVATSTSTATTSTNTETETPLTCPASNGTSYTAPSGQDFIIECGIDHSGGDIGKDEGGFKYVRSLRECIDACDSYNGTQPCVDVSLSGSACYLKSVLGKAVPFDGLLGAKLANATTPAPPISCPDSNGTNYTTATNQTFAIECGKDFAGGDLAAQDVRSNENNENGELWLQKCIEACASTQGCVGASLSGSACYMKSQLGEAKDNKYVTGIRRLSTQPDGVDQPACDMDFPECSACDGVILETKDFNPVQKYKIECGVDHPGGDLPGRRGARGGYTGKDRFRNCIEDCAEKEDCVGVSFMGDTCYFKSSLGDGRKSEVVWGAVEVVG</sequence>
<dbReference type="RefSeq" id="XP_007923033.1">
    <property type="nucleotide sequence ID" value="XM_007924842.1"/>
</dbReference>
<dbReference type="Proteomes" id="UP000016932">
    <property type="component" value="Unassembled WGS sequence"/>
</dbReference>
<dbReference type="OrthoDB" id="3649437at2759"/>
<accession>M3B7W8</accession>
<proteinExistence type="predicted"/>
<keyword evidence="3" id="KW-1185">Reference proteome</keyword>
<dbReference type="eggNOG" id="ENOG502SHMP">
    <property type="taxonomic scope" value="Eukaryota"/>
</dbReference>
<keyword evidence="1" id="KW-0732">Signal</keyword>
<evidence type="ECO:0000313" key="2">
    <source>
        <dbReference type="EMBL" id="EME85418.1"/>
    </source>
</evidence>
<dbReference type="STRING" id="383855.M3B7W8"/>
<dbReference type="KEGG" id="pfj:MYCFIDRAFT_193726"/>